<protein>
    <submittedName>
        <fullName evidence="4">Flavin reductase</fullName>
        <ecNumber evidence="4">1.7.-.-</ecNumber>
    </submittedName>
</protein>
<name>C2L1A0_9FIRM</name>
<comment type="caution">
    <text evidence="4">The sequence shown here is derived from an EMBL/GenBank/DDBJ whole genome shotgun (WGS) entry which is preliminary data.</text>
</comment>
<evidence type="ECO:0000313" key="4">
    <source>
        <dbReference type="EMBL" id="EEJ50206.1"/>
    </source>
</evidence>
<dbReference type="SUPFAM" id="SSF52218">
    <property type="entry name" value="Flavoproteins"/>
    <property type="match status" value="1"/>
</dbReference>
<feature type="domain" description="NADPH-dependent FMN reductase-like" evidence="3">
    <location>
        <begin position="35"/>
        <end position="183"/>
    </location>
</feature>
<keyword evidence="5" id="KW-1185">Reference proteome</keyword>
<dbReference type="EC" id="1.7.-.-" evidence="4"/>
<keyword evidence="1" id="KW-0285">Flavoprotein</keyword>
<dbReference type="InterPro" id="IPR051796">
    <property type="entry name" value="ISF_SsuE-like"/>
</dbReference>
<reference evidence="4 5" key="1">
    <citation type="submission" date="2009-04" db="EMBL/GenBank/DDBJ databases">
        <authorList>
            <person name="Qin X."/>
            <person name="Bachman B."/>
            <person name="Battles P."/>
            <person name="Bell A."/>
            <person name="Bess C."/>
            <person name="Bickham C."/>
            <person name="Chaboub L."/>
            <person name="Chen D."/>
            <person name="Coyle M."/>
            <person name="Deiros D.R."/>
            <person name="Dinh H."/>
            <person name="Forbes L."/>
            <person name="Fowler G."/>
            <person name="Francisco L."/>
            <person name="Fu Q."/>
            <person name="Gubbala S."/>
            <person name="Hale W."/>
            <person name="Han Y."/>
            <person name="Hemphill L."/>
            <person name="Highlander S.K."/>
            <person name="Hirani K."/>
            <person name="Hogues M."/>
            <person name="Jackson L."/>
            <person name="Jakkamsetti A."/>
            <person name="Javaid M."/>
            <person name="Jiang H."/>
            <person name="Korchina V."/>
            <person name="Kovar C."/>
            <person name="Lara F."/>
            <person name="Lee S."/>
            <person name="Mata R."/>
            <person name="Mathew T."/>
            <person name="Moen C."/>
            <person name="Morales K."/>
            <person name="Munidasa M."/>
            <person name="Nazareth L."/>
            <person name="Ngo R."/>
            <person name="Nguyen L."/>
            <person name="Okwuonu G."/>
            <person name="Ongeri F."/>
            <person name="Patil S."/>
            <person name="Petrosino J."/>
            <person name="Pham C."/>
            <person name="Pham P."/>
            <person name="Pu L.-L."/>
            <person name="Puazo M."/>
            <person name="Raj R."/>
            <person name="Reid J."/>
            <person name="Rouhana J."/>
            <person name="Saada N."/>
            <person name="Shang Y."/>
            <person name="Simmons D."/>
            <person name="Thornton R."/>
            <person name="Warren J."/>
            <person name="Weissenberger G."/>
            <person name="Zhang J."/>
            <person name="Zhang L."/>
            <person name="Zhou C."/>
            <person name="Zhu D."/>
            <person name="Muzny D."/>
            <person name="Worley K."/>
            <person name="Gibbs R."/>
        </authorList>
    </citation>
    <scope>NUCLEOTIDE SEQUENCE [LARGE SCALE GENOMIC DNA]</scope>
    <source>
        <strain evidence="4 5">F0268</strain>
    </source>
</reference>
<dbReference type="PANTHER" id="PTHR43278:SF4">
    <property type="entry name" value="NAD(P)H-DEPENDENT FMN-CONTAINING OXIDOREDUCTASE YWQN-RELATED"/>
    <property type="match status" value="1"/>
</dbReference>
<evidence type="ECO:0000256" key="2">
    <source>
        <dbReference type="ARBA" id="ARBA00022643"/>
    </source>
</evidence>
<evidence type="ECO:0000313" key="5">
    <source>
        <dbReference type="Proteomes" id="UP000004121"/>
    </source>
</evidence>
<keyword evidence="2" id="KW-0288">FMN</keyword>
<keyword evidence="4" id="KW-0560">Oxidoreductase</keyword>
<dbReference type="Proteomes" id="UP000004121">
    <property type="component" value="Unassembled WGS sequence"/>
</dbReference>
<dbReference type="EMBL" id="ACKX01000236">
    <property type="protein sequence ID" value="EEJ50206.1"/>
    <property type="molecule type" value="Genomic_DNA"/>
</dbReference>
<dbReference type="GO" id="GO:0016491">
    <property type="term" value="F:oxidoreductase activity"/>
    <property type="evidence" value="ECO:0007669"/>
    <property type="project" value="UniProtKB-KW"/>
</dbReference>
<dbReference type="AlphaFoldDB" id="C2L1A0"/>
<dbReference type="InterPro" id="IPR005025">
    <property type="entry name" value="FMN_Rdtase-like_dom"/>
</dbReference>
<evidence type="ECO:0000259" key="3">
    <source>
        <dbReference type="Pfam" id="PF03358"/>
    </source>
</evidence>
<dbReference type="Gene3D" id="3.40.50.360">
    <property type="match status" value="1"/>
</dbReference>
<dbReference type="eggNOG" id="COG0655">
    <property type="taxonomic scope" value="Bacteria"/>
</dbReference>
<organism evidence="4 5">
    <name type="scientific">Oribacterium sinus F0268</name>
    <dbReference type="NCBI Taxonomy" id="585501"/>
    <lineage>
        <taxon>Bacteria</taxon>
        <taxon>Bacillati</taxon>
        <taxon>Bacillota</taxon>
        <taxon>Clostridia</taxon>
        <taxon>Lachnospirales</taxon>
        <taxon>Lachnospiraceae</taxon>
        <taxon>Oribacterium</taxon>
    </lineage>
</organism>
<sequence length="239" mass="26366">MTSPMEKDSPLSPREGKLEEIHNRSCTKKSGEQIMKTLIINGSPRIGGNTSIALEEMVKVFEKEEIEVEVVQIGNKDIRGCISCGYCYKNGKCVFNDSVNELAEKFEAADALVVASPVYYASANATLIACLDRLFYSTHFDKTMKVGASVVVARRGGLSATFDELNKYFTIAGMPMASSQYWNSVHGCEKGEAKEDLEGLQTMRTLARNMAFLMKSIALGKEKYGLPEQEEGIATNFVR</sequence>
<dbReference type="PANTHER" id="PTHR43278">
    <property type="entry name" value="NAD(P)H-DEPENDENT FMN-CONTAINING OXIDOREDUCTASE YWQN-RELATED"/>
    <property type="match status" value="1"/>
</dbReference>
<dbReference type="FunCoup" id="C2L1A0">
    <property type="interactions" value="4"/>
</dbReference>
<proteinExistence type="predicted"/>
<dbReference type="HOGENOM" id="CLU_050993_3_3_9"/>
<gene>
    <name evidence="4" type="ORF">HMPREF6123_2519</name>
</gene>
<dbReference type="InterPro" id="IPR029039">
    <property type="entry name" value="Flavoprotein-like_sf"/>
</dbReference>
<dbReference type="Pfam" id="PF03358">
    <property type="entry name" value="FMN_red"/>
    <property type="match status" value="1"/>
</dbReference>
<evidence type="ECO:0000256" key="1">
    <source>
        <dbReference type="ARBA" id="ARBA00022630"/>
    </source>
</evidence>
<dbReference type="STRING" id="585501.HMPREF6123_2519"/>
<dbReference type="InParanoid" id="C2L1A0"/>
<accession>C2L1A0</accession>